<dbReference type="SMART" id="SM00382">
    <property type="entry name" value="AAA"/>
    <property type="match status" value="2"/>
</dbReference>
<sequence length="778" mass="85869">MPSFSPHLEQTLHRALAEANKRRHEYATLEHLLLGLLDDSDAAAVLKACNVDDDVLRVNLTGYLDKELDSLKVDDDGVEATPTAGFQRVVQRAILHVQSSGREEMTGANVLVALFSERESHAVYFLQQQDMTRLDAVSYISHGIAKSPQQSERRPLRGSSDDEHGHDSEQAARADTKKGDSALENYCVDLNQRARDGKIDPLIGRQSEIDRTIQILCRRSKNNPLFVGDPGVGKTAIAEGLARKIVEGDVPEVLLDATIFSLDMGSLLAGTRYRGDFEERLKAVVKELEEHDGAILFIDEIHTVIGAGATSGGAMDASNLLKPALASGAIRCMGSTTYKEFRGHFEKDRALLRRFQKIDIAEPTLPDTIKIMQGLKPYFEKHHRVRYTADAIKAAVELSARYITDRKLPDKAIDVIDETGAAQMLLPVSRRKKTVGVKDVEAVVAKIARIPPKSVSKDDTKVMANIERDLKRVVFGQNRAIAALAASIKLSRAGLREPNKPIGSYLFSGPTGVGKTEVARQLALLLGVELTRFDMSEYMERHTVSRLIGAPPGYVGFDQGGLLTDAVDQHPHSVLLLDEIEKAHPDLFNLLLQVMDAGTLTDHNGKKIDFRNVILIMTTNAGATELAKSAIGFARDSREGEDEEAIKKLFTPEFRNRLDAIVPFDYLPTEVVSRVVEKFILELEVQLAERDVMISVTDGAKKWMAEKGYDRKFGARPLSRVIQENVKKPLADELLFGRLQKGGEVVVRLRDGKIDFEITPNVAPPGGKKRKPNPAPVD</sequence>
<dbReference type="InterPro" id="IPR003959">
    <property type="entry name" value="ATPase_AAA_core"/>
</dbReference>
<comment type="similarity">
    <text evidence="1 7">Belongs to the ClpA/ClpB family.</text>
</comment>
<dbReference type="PROSITE" id="PS51903">
    <property type="entry name" value="CLP_R"/>
    <property type="match status" value="1"/>
</dbReference>
<dbReference type="InterPro" id="IPR027417">
    <property type="entry name" value="P-loop_NTPase"/>
</dbReference>
<keyword evidence="4 7" id="KW-0067">ATP-binding</keyword>
<feature type="compositionally biased region" description="Basic and acidic residues" evidence="8">
    <location>
        <begin position="151"/>
        <end position="178"/>
    </location>
</feature>
<evidence type="ECO:0000313" key="11">
    <source>
        <dbReference type="Proteomes" id="UP000602381"/>
    </source>
</evidence>
<dbReference type="Pfam" id="PF00004">
    <property type="entry name" value="AAA"/>
    <property type="match status" value="1"/>
</dbReference>
<evidence type="ECO:0000256" key="5">
    <source>
        <dbReference type="ARBA" id="ARBA00023186"/>
    </source>
</evidence>
<dbReference type="NCBIfam" id="TIGR02639">
    <property type="entry name" value="ClpA"/>
    <property type="match status" value="1"/>
</dbReference>
<dbReference type="GO" id="GO:0008233">
    <property type="term" value="F:peptidase activity"/>
    <property type="evidence" value="ECO:0007669"/>
    <property type="project" value="UniProtKB-KW"/>
</dbReference>
<accession>A0ABQ2L8C6</accession>
<dbReference type="InterPro" id="IPR019489">
    <property type="entry name" value="Clp_ATPase_C"/>
</dbReference>
<dbReference type="Pfam" id="PF02861">
    <property type="entry name" value="Clp_N"/>
    <property type="match status" value="1"/>
</dbReference>
<organism evidence="10 11">
    <name type="scientific">Iodidimonas muriae</name>
    <dbReference type="NCBI Taxonomy" id="261467"/>
    <lineage>
        <taxon>Bacteria</taxon>
        <taxon>Pseudomonadati</taxon>
        <taxon>Pseudomonadota</taxon>
        <taxon>Alphaproteobacteria</taxon>
        <taxon>Iodidimonadales</taxon>
        <taxon>Iodidimonadaceae</taxon>
        <taxon>Iodidimonas</taxon>
    </lineage>
</organism>
<evidence type="ECO:0000256" key="8">
    <source>
        <dbReference type="SAM" id="MobiDB-lite"/>
    </source>
</evidence>
<dbReference type="PROSITE" id="PS00871">
    <property type="entry name" value="CLPAB_2"/>
    <property type="match status" value="1"/>
</dbReference>
<evidence type="ECO:0000259" key="9">
    <source>
        <dbReference type="PROSITE" id="PS51903"/>
    </source>
</evidence>
<dbReference type="PANTHER" id="PTHR11638">
    <property type="entry name" value="ATP-DEPENDENT CLP PROTEASE"/>
    <property type="match status" value="1"/>
</dbReference>
<evidence type="ECO:0000256" key="1">
    <source>
        <dbReference type="ARBA" id="ARBA00008675"/>
    </source>
</evidence>
<dbReference type="Pfam" id="PF10431">
    <property type="entry name" value="ClpB_D2-small"/>
    <property type="match status" value="1"/>
</dbReference>
<evidence type="ECO:0000256" key="2">
    <source>
        <dbReference type="ARBA" id="ARBA00022737"/>
    </source>
</evidence>
<dbReference type="InterPro" id="IPR050130">
    <property type="entry name" value="ClpA_ClpB"/>
</dbReference>
<dbReference type="PRINTS" id="PR00300">
    <property type="entry name" value="CLPPROTEASEA"/>
</dbReference>
<dbReference type="SMART" id="SM01086">
    <property type="entry name" value="ClpB_D2-small"/>
    <property type="match status" value="1"/>
</dbReference>
<dbReference type="GO" id="GO:0006508">
    <property type="term" value="P:proteolysis"/>
    <property type="evidence" value="ECO:0007669"/>
    <property type="project" value="UniProtKB-KW"/>
</dbReference>
<evidence type="ECO:0000313" key="10">
    <source>
        <dbReference type="EMBL" id="GGO04531.1"/>
    </source>
</evidence>
<dbReference type="RefSeq" id="WP_150004606.1">
    <property type="nucleotide sequence ID" value="NZ_BMOV01000001.1"/>
</dbReference>
<keyword evidence="3 7" id="KW-0547">Nucleotide-binding</keyword>
<protein>
    <submittedName>
        <fullName evidence="10">ATP-dependent Clp protease ATP-binding subunit ClpA</fullName>
    </submittedName>
</protein>
<dbReference type="SUPFAM" id="SSF52540">
    <property type="entry name" value="P-loop containing nucleoside triphosphate hydrolases"/>
    <property type="match status" value="2"/>
</dbReference>
<dbReference type="EMBL" id="BMOV01000001">
    <property type="protein sequence ID" value="GGO04531.1"/>
    <property type="molecule type" value="Genomic_DNA"/>
</dbReference>
<proteinExistence type="inferred from homology"/>
<dbReference type="InterPro" id="IPR018368">
    <property type="entry name" value="ClpA/B_CS1"/>
</dbReference>
<dbReference type="PANTHER" id="PTHR11638:SF111">
    <property type="entry name" value="ATP-DEPENDENT CLP PROTEASE ATP-BINDING SUBUNIT CLPA"/>
    <property type="match status" value="1"/>
</dbReference>
<evidence type="ECO:0000256" key="3">
    <source>
        <dbReference type="ARBA" id="ARBA00022741"/>
    </source>
</evidence>
<reference evidence="11" key="1">
    <citation type="journal article" date="2019" name="Int. J. Syst. Evol. Microbiol.">
        <title>The Global Catalogue of Microorganisms (GCM) 10K type strain sequencing project: providing services to taxonomists for standard genome sequencing and annotation.</title>
        <authorList>
            <consortium name="The Broad Institute Genomics Platform"/>
            <consortium name="The Broad Institute Genome Sequencing Center for Infectious Disease"/>
            <person name="Wu L."/>
            <person name="Ma J."/>
        </authorList>
    </citation>
    <scope>NUCLEOTIDE SEQUENCE [LARGE SCALE GENOMIC DNA]</scope>
    <source>
        <strain evidence="11">JCM 17843</strain>
    </source>
</reference>
<dbReference type="Gene3D" id="3.40.50.300">
    <property type="entry name" value="P-loop containing nucleotide triphosphate hydrolases"/>
    <property type="match status" value="2"/>
</dbReference>
<dbReference type="InterPro" id="IPR028299">
    <property type="entry name" value="ClpA/B_CS2"/>
</dbReference>
<gene>
    <name evidence="10" type="primary">clpA</name>
    <name evidence="10" type="ORF">GCM10007972_00980</name>
</gene>
<dbReference type="InterPro" id="IPR001270">
    <property type="entry name" value="ClpA/B"/>
</dbReference>
<keyword evidence="10" id="KW-0645">Protease</keyword>
<dbReference type="InterPro" id="IPR036628">
    <property type="entry name" value="Clp_N_dom_sf"/>
</dbReference>
<comment type="caution">
    <text evidence="10">The sequence shown here is derived from an EMBL/GenBank/DDBJ whole genome shotgun (WGS) entry which is preliminary data.</text>
</comment>
<dbReference type="Pfam" id="PF07724">
    <property type="entry name" value="AAA_2"/>
    <property type="match status" value="1"/>
</dbReference>
<feature type="domain" description="Clp R" evidence="9">
    <location>
        <begin position="1"/>
        <end position="147"/>
    </location>
</feature>
<dbReference type="InterPro" id="IPR013461">
    <property type="entry name" value="ClpA"/>
</dbReference>
<dbReference type="InterPro" id="IPR003593">
    <property type="entry name" value="AAA+_ATPase"/>
</dbReference>
<dbReference type="InterPro" id="IPR041546">
    <property type="entry name" value="ClpA/ClpB_AAA_lid"/>
</dbReference>
<feature type="region of interest" description="Disordered" evidence="8">
    <location>
        <begin position="144"/>
        <end position="178"/>
    </location>
</feature>
<evidence type="ECO:0000256" key="4">
    <source>
        <dbReference type="ARBA" id="ARBA00022840"/>
    </source>
</evidence>
<dbReference type="InterPro" id="IPR004176">
    <property type="entry name" value="Clp_R_N"/>
</dbReference>
<dbReference type="Gene3D" id="1.10.1780.10">
    <property type="entry name" value="Clp, N-terminal domain"/>
    <property type="match status" value="1"/>
</dbReference>
<dbReference type="PROSITE" id="PS00870">
    <property type="entry name" value="CLPAB_1"/>
    <property type="match status" value="1"/>
</dbReference>
<dbReference type="Proteomes" id="UP000602381">
    <property type="component" value="Unassembled WGS sequence"/>
</dbReference>
<keyword evidence="10" id="KW-0378">Hydrolase</keyword>
<dbReference type="Gene3D" id="1.10.8.60">
    <property type="match status" value="2"/>
</dbReference>
<keyword evidence="5 7" id="KW-0143">Chaperone</keyword>
<dbReference type="Pfam" id="PF17871">
    <property type="entry name" value="AAA_lid_9"/>
    <property type="match status" value="1"/>
</dbReference>
<dbReference type="CDD" id="cd19499">
    <property type="entry name" value="RecA-like_ClpB_Hsp104-like"/>
    <property type="match status" value="1"/>
</dbReference>
<dbReference type="SUPFAM" id="SSF81923">
    <property type="entry name" value="Double Clp-N motif"/>
    <property type="match status" value="1"/>
</dbReference>
<evidence type="ECO:0000256" key="7">
    <source>
        <dbReference type="RuleBase" id="RU004432"/>
    </source>
</evidence>
<evidence type="ECO:0000256" key="6">
    <source>
        <dbReference type="PROSITE-ProRule" id="PRU01251"/>
    </source>
</evidence>
<keyword evidence="2 6" id="KW-0677">Repeat</keyword>
<dbReference type="GO" id="GO:0005524">
    <property type="term" value="F:ATP binding"/>
    <property type="evidence" value="ECO:0007669"/>
    <property type="project" value="UniProtKB-KW"/>
</dbReference>
<keyword evidence="11" id="KW-1185">Reference proteome</keyword>
<dbReference type="CDD" id="cd00009">
    <property type="entry name" value="AAA"/>
    <property type="match status" value="1"/>
</dbReference>
<name>A0ABQ2L8C6_9PROT</name>